<protein>
    <recommendedName>
        <fullName evidence="4">Gag protein</fullName>
    </recommendedName>
</protein>
<sequence>MAPSTSDATSKTHCVLTGPSNWTTWHYDFRMAVLTNRLNAYFDGKEELLKVPPRDVIAHQLLAHIKIRHIEYARKHLRTKPITKNDYNIEAYDALDNTTDTEGEEESGDEDQAEEKEDKLVKEVQTYFKENNSSLISAIENHHRRLLRDWTTQDDSLTKVRDWMNSTVSTELRRAHFHLGASPREWYNNIKTIAQSANLTITNLRERIQAHNDSLRGSKGKTSTRDALNMWIAKWEGLINEAIMEELPDILPKGNWFPDFVNSIRAVIPHHATFMTLEHGRSPMNHHMAAEHARIGAEGLPNANKPQGISRGAFHGQSQDNDQPRGKKRGRNNNNKNEDNSASTKKAKHDHPAKPSPSTFTVTIMGDDGKPHCGTCGMIHRTPRCFYLFPELVPAEFNFHTNVQERVDNALKANPRLKEQALAEDKAITKPPSPQIN</sequence>
<proteinExistence type="predicted"/>
<gene>
    <name evidence="2" type="ORF">C8A05DRAFT_20629</name>
</gene>
<evidence type="ECO:0008006" key="4">
    <source>
        <dbReference type="Google" id="ProtNLM"/>
    </source>
</evidence>
<dbReference type="AlphaFoldDB" id="A0AAN6M9E6"/>
<feature type="compositionally biased region" description="Acidic residues" evidence="1">
    <location>
        <begin position="99"/>
        <end position="115"/>
    </location>
</feature>
<keyword evidence="3" id="KW-1185">Reference proteome</keyword>
<comment type="caution">
    <text evidence="2">The sequence shown here is derived from an EMBL/GenBank/DDBJ whole genome shotgun (WGS) entry which is preliminary data.</text>
</comment>
<evidence type="ECO:0000256" key="1">
    <source>
        <dbReference type="SAM" id="MobiDB-lite"/>
    </source>
</evidence>
<name>A0AAN6M9E6_9PEZI</name>
<feature type="region of interest" description="Disordered" evidence="1">
    <location>
        <begin position="94"/>
        <end position="119"/>
    </location>
</feature>
<reference evidence="2" key="2">
    <citation type="submission" date="2023-05" db="EMBL/GenBank/DDBJ databases">
        <authorList>
            <consortium name="Lawrence Berkeley National Laboratory"/>
            <person name="Steindorff A."/>
            <person name="Hensen N."/>
            <person name="Bonometti L."/>
            <person name="Westerberg I."/>
            <person name="Brannstrom I.O."/>
            <person name="Guillou S."/>
            <person name="Cros-Aarteil S."/>
            <person name="Calhoun S."/>
            <person name="Haridas S."/>
            <person name="Kuo A."/>
            <person name="Mondo S."/>
            <person name="Pangilinan J."/>
            <person name="Riley R."/>
            <person name="Labutti K."/>
            <person name="Andreopoulos B."/>
            <person name="Lipzen A."/>
            <person name="Chen C."/>
            <person name="Yanf M."/>
            <person name="Daum C."/>
            <person name="Ng V."/>
            <person name="Clum A."/>
            <person name="Ohm R."/>
            <person name="Martin F."/>
            <person name="Silar P."/>
            <person name="Natvig D."/>
            <person name="Lalanne C."/>
            <person name="Gautier V."/>
            <person name="Ament-Velasquez S.L."/>
            <person name="Kruys A."/>
            <person name="Hutchinson M.I."/>
            <person name="Powell A.J."/>
            <person name="Barry K."/>
            <person name="Miller A.N."/>
            <person name="Grigoriev I.V."/>
            <person name="Debuchy R."/>
            <person name="Gladieux P."/>
            <person name="Thoren M.H."/>
            <person name="Johannesson H."/>
        </authorList>
    </citation>
    <scope>NUCLEOTIDE SEQUENCE</scope>
    <source>
        <strain evidence="2">CBS 103.79</strain>
    </source>
</reference>
<feature type="region of interest" description="Disordered" evidence="1">
    <location>
        <begin position="298"/>
        <end position="362"/>
    </location>
</feature>
<organism evidence="2 3">
    <name type="scientific">Staphylotrichum tortipilum</name>
    <dbReference type="NCBI Taxonomy" id="2831512"/>
    <lineage>
        <taxon>Eukaryota</taxon>
        <taxon>Fungi</taxon>
        <taxon>Dikarya</taxon>
        <taxon>Ascomycota</taxon>
        <taxon>Pezizomycotina</taxon>
        <taxon>Sordariomycetes</taxon>
        <taxon>Sordariomycetidae</taxon>
        <taxon>Sordariales</taxon>
        <taxon>Chaetomiaceae</taxon>
        <taxon>Staphylotrichum</taxon>
    </lineage>
</organism>
<dbReference type="EMBL" id="MU856735">
    <property type="protein sequence ID" value="KAK3896379.1"/>
    <property type="molecule type" value="Genomic_DNA"/>
</dbReference>
<dbReference type="Proteomes" id="UP001303889">
    <property type="component" value="Unassembled WGS sequence"/>
</dbReference>
<reference evidence="2" key="1">
    <citation type="journal article" date="2023" name="Mol. Phylogenet. Evol.">
        <title>Genome-scale phylogeny and comparative genomics of the fungal order Sordariales.</title>
        <authorList>
            <person name="Hensen N."/>
            <person name="Bonometti L."/>
            <person name="Westerberg I."/>
            <person name="Brannstrom I.O."/>
            <person name="Guillou S."/>
            <person name="Cros-Aarteil S."/>
            <person name="Calhoun S."/>
            <person name="Haridas S."/>
            <person name="Kuo A."/>
            <person name="Mondo S."/>
            <person name="Pangilinan J."/>
            <person name="Riley R."/>
            <person name="LaButti K."/>
            <person name="Andreopoulos B."/>
            <person name="Lipzen A."/>
            <person name="Chen C."/>
            <person name="Yan M."/>
            <person name="Daum C."/>
            <person name="Ng V."/>
            <person name="Clum A."/>
            <person name="Steindorff A."/>
            <person name="Ohm R.A."/>
            <person name="Martin F."/>
            <person name="Silar P."/>
            <person name="Natvig D.O."/>
            <person name="Lalanne C."/>
            <person name="Gautier V."/>
            <person name="Ament-Velasquez S.L."/>
            <person name="Kruys A."/>
            <person name="Hutchinson M.I."/>
            <person name="Powell A.J."/>
            <person name="Barry K."/>
            <person name="Miller A.N."/>
            <person name="Grigoriev I.V."/>
            <person name="Debuchy R."/>
            <person name="Gladieux P."/>
            <person name="Hiltunen Thoren M."/>
            <person name="Johannesson H."/>
        </authorList>
    </citation>
    <scope>NUCLEOTIDE SEQUENCE</scope>
    <source>
        <strain evidence="2">CBS 103.79</strain>
    </source>
</reference>
<evidence type="ECO:0000313" key="2">
    <source>
        <dbReference type="EMBL" id="KAK3896379.1"/>
    </source>
</evidence>
<evidence type="ECO:0000313" key="3">
    <source>
        <dbReference type="Proteomes" id="UP001303889"/>
    </source>
</evidence>
<accession>A0AAN6M9E6</accession>